<feature type="compositionally biased region" description="Polar residues" evidence="1">
    <location>
        <begin position="243"/>
        <end position="268"/>
    </location>
</feature>
<feature type="compositionally biased region" description="Low complexity" evidence="1">
    <location>
        <begin position="210"/>
        <end position="219"/>
    </location>
</feature>
<protein>
    <submittedName>
        <fullName evidence="2">Uncharacterized protein</fullName>
    </submittedName>
</protein>
<reference evidence="2 3" key="1">
    <citation type="journal article" date="2019" name="Mol. Ecol. Resour.">
        <title>Chromosome-level genome assembly of Triplophysa tibetana, a fish adapted to the harsh high-altitude environment of the Tibetan Plateau.</title>
        <authorList>
            <person name="Yang X."/>
            <person name="Liu H."/>
            <person name="Ma Z."/>
            <person name="Zou Y."/>
            <person name="Zou M."/>
            <person name="Mao Y."/>
            <person name="Li X."/>
            <person name="Wang H."/>
            <person name="Chen T."/>
            <person name="Wang W."/>
            <person name="Yang R."/>
        </authorList>
    </citation>
    <scope>NUCLEOTIDE SEQUENCE [LARGE SCALE GENOMIC DNA]</scope>
    <source>
        <strain evidence="2">TTIB1903HZAU</strain>
        <tissue evidence="2">Muscle</tissue>
    </source>
</reference>
<evidence type="ECO:0000313" key="2">
    <source>
        <dbReference type="EMBL" id="KAA0719371.1"/>
    </source>
</evidence>
<proteinExistence type="predicted"/>
<dbReference type="AlphaFoldDB" id="A0A5A9PE02"/>
<keyword evidence="3" id="KW-1185">Reference proteome</keyword>
<accession>A0A5A9PE02</accession>
<gene>
    <name evidence="2" type="ORF">E1301_Tti006538</name>
</gene>
<feature type="compositionally biased region" description="Polar residues" evidence="1">
    <location>
        <begin position="177"/>
        <end position="194"/>
    </location>
</feature>
<feature type="region of interest" description="Disordered" evidence="1">
    <location>
        <begin position="71"/>
        <end position="226"/>
    </location>
</feature>
<dbReference type="Proteomes" id="UP000324632">
    <property type="component" value="Chromosome 7"/>
</dbReference>
<evidence type="ECO:0000256" key="1">
    <source>
        <dbReference type="SAM" id="MobiDB-lite"/>
    </source>
</evidence>
<feature type="compositionally biased region" description="Polar residues" evidence="1">
    <location>
        <begin position="107"/>
        <end position="123"/>
    </location>
</feature>
<feature type="region of interest" description="Disordered" evidence="1">
    <location>
        <begin position="239"/>
        <end position="303"/>
    </location>
</feature>
<evidence type="ECO:0000313" key="3">
    <source>
        <dbReference type="Proteomes" id="UP000324632"/>
    </source>
</evidence>
<sequence>MQNAVDQITMATTVASFADFVNIQPITSWGDLVGETEYDQSEVVIPSWADMDLAVMDAEVPYPSARVQRRVEKPAESSDWRVNSQKSDCSVWRKQASSSSDFKERSSQASEARNQSRSDNNGFPQEERMGGAKFSSRAPTTAKPPSQDWRRLPPQDFVRITARPVRDASLPQHRGPATSSSENGVGPLQNTTPAKTVAQKQEMGGKNKTIKPPITTTPPSQDWRRLPPQDFVRRMERPVQDASLPQHQGPATSSSENGVGPLQNTTPAKSVAQKQEMGGQNKTLKPPITPTPAPEPEHKSLPSRLIKKSLTEAGPRRPKAYPPGFFKRIEPIDDSPPQNTSLPSDFNQKLRAALKNTPLLHPKAYPPGFFKRLQPIEDSPPQHQNISSSSATVIGVSTQEGQKNTAEKSLPQRQGVRSSLRTVCSLEDLCKMLDGLHLSENPTLSLTPDSPRALLRPASFIYKTQPKFAFLQHHKAGQEIWKNPPAPPTPAYTSEHLPAPHLIPQPSFLDDKNLYLIRKLRQLSCDG</sequence>
<comment type="caution">
    <text evidence="2">The sequence shown here is derived from an EMBL/GenBank/DDBJ whole genome shotgun (WGS) entry which is preliminary data.</text>
</comment>
<dbReference type="EMBL" id="SOYY01000007">
    <property type="protein sequence ID" value="KAA0719371.1"/>
    <property type="molecule type" value="Genomic_DNA"/>
</dbReference>
<organism evidence="2 3">
    <name type="scientific">Triplophysa tibetana</name>
    <dbReference type="NCBI Taxonomy" id="1572043"/>
    <lineage>
        <taxon>Eukaryota</taxon>
        <taxon>Metazoa</taxon>
        <taxon>Chordata</taxon>
        <taxon>Craniata</taxon>
        <taxon>Vertebrata</taxon>
        <taxon>Euteleostomi</taxon>
        <taxon>Actinopterygii</taxon>
        <taxon>Neopterygii</taxon>
        <taxon>Teleostei</taxon>
        <taxon>Ostariophysi</taxon>
        <taxon>Cypriniformes</taxon>
        <taxon>Nemacheilidae</taxon>
        <taxon>Triplophysa</taxon>
    </lineage>
</organism>
<name>A0A5A9PE02_9TELE</name>